<dbReference type="OrthoDB" id="9805754at2"/>
<dbReference type="PANTHER" id="PTHR11645">
    <property type="entry name" value="PYRROLINE-5-CARBOXYLATE REDUCTASE"/>
    <property type="match status" value="1"/>
</dbReference>
<dbReference type="Pfam" id="PF03807">
    <property type="entry name" value="F420_oxidored"/>
    <property type="match status" value="1"/>
</dbReference>
<dbReference type="SUPFAM" id="SSF48179">
    <property type="entry name" value="6-phosphogluconate dehydrogenase C-terminal domain-like"/>
    <property type="match status" value="1"/>
</dbReference>
<reference evidence="5 6" key="1">
    <citation type="submission" date="2019-11" db="EMBL/GenBank/DDBJ databases">
        <authorList>
            <person name="Li J."/>
        </authorList>
    </citation>
    <scope>NUCLEOTIDE SEQUENCE [LARGE SCALE GENOMIC DNA]</scope>
    <source>
        <strain evidence="5 6">J4</strain>
    </source>
</reference>
<dbReference type="GO" id="GO:0004735">
    <property type="term" value="F:pyrroline-5-carboxylate reductase activity"/>
    <property type="evidence" value="ECO:0007669"/>
    <property type="project" value="InterPro"/>
</dbReference>
<dbReference type="InterPro" id="IPR036291">
    <property type="entry name" value="NAD(P)-bd_dom_sf"/>
</dbReference>
<sequence>MKWGVIGTGNMGSVLIDAWLTSGVVAEDDLWIHNRTLAKAFDIKDHYPSINVCTTPERVVKNADIIFVCVKPLQVIPFLNQINKHLRPEQCIVSITSPISVQELDQVVPCQTARIIPSITNRATAGATLLTFSDRIEETMKAYLIQSCKLFSIPVEIDEAVTRVSSDIVSCGPAFLSYLIQAFIRASKDYGLDEENGTLFAEKMIVGFGKLIEEGHYSLKSLQEKVTVKGGVTGAGLKVFDDELGDLFYHLLQATHDKYGEDRHHVANQLSK</sequence>
<dbReference type="InterPro" id="IPR029036">
    <property type="entry name" value="P5CR_dimer"/>
</dbReference>
<dbReference type="InterPro" id="IPR053790">
    <property type="entry name" value="P5CR-like_CS"/>
</dbReference>
<keyword evidence="2" id="KW-0521">NADP</keyword>
<dbReference type="InterPro" id="IPR000304">
    <property type="entry name" value="Pyrroline-COOH_reductase"/>
</dbReference>
<dbReference type="Pfam" id="PF14748">
    <property type="entry name" value="P5CR_dimer"/>
    <property type="match status" value="1"/>
</dbReference>
<evidence type="ECO:0000313" key="6">
    <source>
        <dbReference type="Proteomes" id="UP000480185"/>
    </source>
</evidence>
<protein>
    <submittedName>
        <fullName evidence="5">Late competence protein ComER</fullName>
    </submittedName>
</protein>
<dbReference type="PANTHER" id="PTHR11645:SF51">
    <property type="entry name" value="COME OPERON PROTEIN 4"/>
    <property type="match status" value="1"/>
</dbReference>
<feature type="domain" description="Pyrroline-5-carboxylate reductase catalytic N-terminal" evidence="3">
    <location>
        <begin position="4"/>
        <end position="97"/>
    </location>
</feature>
<evidence type="ECO:0000259" key="4">
    <source>
        <dbReference type="Pfam" id="PF14748"/>
    </source>
</evidence>
<dbReference type="RefSeq" id="WP_153728552.1">
    <property type="nucleotide sequence ID" value="NZ_WJNH01000005.1"/>
</dbReference>
<name>A0A6G1X706_9BACI</name>
<comment type="caution">
    <text evidence="5">The sequence shown here is derived from an EMBL/GenBank/DDBJ whole genome shotgun (WGS) entry which is preliminary data.</text>
</comment>
<dbReference type="AlphaFoldDB" id="A0A6G1X706"/>
<gene>
    <name evidence="5" type="ORF">GH754_10010</name>
</gene>
<organism evidence="5 6">
    <name type="scientific">Salinibacillus xinjiangensis</name>
    <dbReference type="NCBI Taxonomy" id="1229268"/>
    <lineage>
        <taxon>Bacteria</taxon>
        <taxon>Bacillati</taxon>
        <taxon>Bacillota</taxon>
        <taxon>Bacilli</taxon>
        <taxon>Bacillales</taxon>
        <taxon>Bacillaceae</taxon>
        <taxon>Salinibacillus</taxon>
    </lineage>
</organism>
<dbReference type="EMBL" id="WJNH01000005">
    <property type="protein sequence ID" value="MRG86660.1"/>
    <property type="molecule type" value="Genomic_DNA"/>
</dbReference>
<dbReference type="InterPro" id="IPR028939">
    <property type="entry name" value="P5C_Rdtase_cat_N"/>
</dbReference>
<dbReference type="SUPFAM" id="SSF51735">
    <property type="entry name" value="NAD(P)-binding Rossmann-fold domains"/>
    <property type="match status" value="1"/>
</dbReference>
<comment type="similarity">
    <text evidence="1">Belongs to the pyrroline-5-carboxylate reductase family.</text>
</comment>
<evidence type="ECO:0000259" key="3">
    <source>
        <dbReference type="Pfam" id="PF03807"/>
    </source>
</evidence>
<evidence type="ECO:0000256" key="2">
    <source>
        <dbReference type="PIRSR" id="PIRSR000193-1"/>
    </source>
</evidence>
<dbReference type="Gene3D" id="1.10.3730.10">
    <property type="entry name" value="ProC C-terminal domain-like"/>
    <property type="match status" value="1"/>
</dbReference>
<dbReference type="Gene3D" id="3.40.50.720">
    <property type="entry name" value="NAD(P)-binding Rossmann-like Domain"/>
    <property type="match status" value="1"/>
</dbReference>
<feature type="binding site" evidence="2">
    <location>
        <begin position="6"/>
        <end position="11"/>
    </location>
    <ligand>
        <name>NADP(+)</name>
        <dbReference type="ChEBI" id="CHEBI:58349"/>
    </ligand>
</feature>
<dbReference type="NCBIfam" id="NF005814">
    <property type="entry name" value="PRK07680.1"/>
    <property type="match status" value="1"/>
</dbReference>
<keyword evidence="6" id="KW-1185">Reference proteome</keyword>
<evidence type="ECO:0000313" key="5">
    <source>
        <dbReference type="EMBL" id="MRG86660.1"/>
    </source>
</evidence>
<feature type="domain" description="Pyrroline-5-carboxylate reductase dimerisation" evidence="4">
    <location>
        <begin position="162"/>
        <end position="260"/>
    </location>
</feature>
<accession>A0A6G1X706</accession>
<dbReference type="InterPro" id="IPR008927">
    <property type="entry name" value="6-PGluconate_DH-like_C_sf"/>
</dbReference>
<proteinExistence type="inferred from homology"/>
<dbReference type="PROSITE" id="PS00521">
    <property type="entry name" value="P5CR"/>
    <property type="match status" value="1"/>
</dbReference>
<evidence type="ECO:0000256" key="1">
    <source>
        <dbReference type="ARBA" id="ARBA00005525"/>
    </source>
</evidence>
<dbReference type="PIRSF" id="PIRSF000193">
    <property type="entry name" value="Pyrrol-5-carb_rd"/>
    <property type="match status" value="1"/>
</dbReference>
<dbReference type="GO" id="GO:0055129">
    <property type="term" value="P:L-proline biosynthetic process"/>
    <property type="evidence" value="ECO:0007669"/>
    <property type="project" value="TreeGrafter"/>
</dbReference>
<dbReference type="Proteomes" id="UP000480185">
    <property type="component" value="Unassembled WGS sequence"/>
</dbReference>